<gene>
    <name evidence="2" type="ORF">SAMN05216266_101158</name>
</gene>
<proteinExistence type="predicted"/>
<evidence type="ECO:0000313" key="3">
    <source>
        <dbReference type="Proteomes" id="UP000243799"/>
    </source>
</evidence>
<feature type="signal peptide" evidence="1">
    <location>
        <begin position="1"/>
        <end position="22"/>
    </location>
</feature>
<name>A0A1I0VCR4_9PSEU</name>
<feature type="chain" id="PRO_5039405154" description="DUF3558 domain-containing protein" evidence="1">
    <location>
        <begin position="23"/>
        <end position="196"/>
    </location>
</feature>
<sequence>MFRVVVSLCAAALVLASCSSEGADTGRDSQPAAQGPSGLEALTEQQMCDLLSDEAIEKAFDTTVEGSEGMKRGRAPVTVSYECDYDSEGFPTVSTDLSATRSSESDQEVLDGVFTDRTQEDKVVGAHQAVPGLGTLAGFGRDAVLGKAVNASSLGVVFTVDSERLLLTISVTGKTELEQVRPLAEELLANAKSAME</sequence>
<keyword evidence="1" id="KW-0732">Signal</keyword>
<organism evidence="2 3">
    <name type="scientific">Amycolatopsis marina</name>
    <dbReference type="NCBI Taxonomy" id="490629"/>
    <lineage>
        <taxon>Bacteria</taxon>
        <taxon>Bacillati</taxon>
        <taxon>Actinomycetota</taxon>
        <taxon>Actinomycetes</taxon>
        <taxon>Pseudonocardiales</taxon>
        <taxon>Pseudonocardiaceae</taxon>
        <taxon>Amycolatopsis</taxon>
    </lineage>
</organism>
<evidence type="ECO:0008006" key="4">
    <source>
        <dbReference type="Google" id="ProtNLM"/>
    </source>
</evidence>
<evidence type="ECO:0000313" key="2">
    <source>
        <dbReference type="EMBL" id="SFA74028.1"/>
    </source>
</evidence>
<protein>
    <recommendedName>
        <fullName evidence="4">DUF3558 domain-containing protein</fullName>
    </recommendedName>
</protein>
<dbReference type="AlphaFoldDB" id="A0A1I0VCR4"/>
<dbReference type="Proteomes" id="UP000243799">
    <property type="component" value="Unassembled WGS sequence"/>
</dbReference>
<keyword evidence="3" id="KW-1185">Reference proteome</keyword>
<dbReference type="PROSITE" id="PS51257">
    <property type="entry name" value="PROKAR_LIPOPROTEIN"/>
    <property type="match status" value="1"/>
</dbReference>
<dbReference type="STRING" id="490629.SAMN05216266_101158"/>
<accession>A0A1I0VCR4</accession>
<reference evidence="3" key="1">
    <citation type="submission" date="2016-10" db="EMBL/GenBank/DDBJ databases">
        <authorList>
            <person name="Varghese N."/>
            <person name="Submissions S."/>
        </authorList>
    </citation>
    <scope>NUCLEOTIDE SEQUENCE [LARGE SCALE GENOMIC DNA]</scope>
    <source>
        <strain evidence="3">CGMCC 4.3568</strain>
    </source>
</reference>
<evidence type="ECO:0000256" key="1">
    <source>
        <dbReference type="SAM" id="SignalP"/>
    </source>
</evidence>
<dbReference type="EMBL" id="FOKG01000001">
    <property type="protein sequence ID" value="SFA74028.1"/>
    <property type="molecule type" value="Genomic_DNA"/>
</dbReference>